<feature type="non-terminal residue" evidence="2">
    <location>
        <position position="1"/>
    </location>
</feature>
<proteinExistence type="predicted"/>
<comment type="caution">
    <text evidence="2">The sequence shown here is derived from an EMBL/GenBank/DDBJ whole genome shotgun (WGS) entry which is preliminary data.</text>
</comment>
<feature type="compositionally biased region" description="Basic and acidic residues" evidence="1">
    <location>
        <begin position="16"/>
        <end position="43"/>
    </location>
</feature>
<feature type="non-terminal residue" evidence="2">
    <location>
        <position position="179"/>
    </location>
</feature>
<feature type="region of interest" description="Disordered" evidence="1">
    <location>
        <begin position="94"/>
        <end position="115"/>
    </location>
</feature>
<reference evidence="2" key="1">
    <citation type="submission" date="2019-05" db="EMBL/GenBank/DDBJ databases">
        <title>The de novo reference genome and transcriptome assemblies of the wild tomato species Solanum chilense.</title>
        <authorList>
            <person name="Stam R."/>
            <person name="Nosenko T."/>
            <person name="Hoerger A.C."/>
            <person name="Stephan W."/>
            <person name="Seidel M.A."/>
            <person name="Kuhn J.M.M."/>
            <person name="Haberer G."/>
            <person name="Tellier A."/>
        </authorList>
    </citation>
    <scope>NUCLEOTIDE SEQUENCE</scope>
    <source>
        <tissue evidence="2">Mature leaves</tissue>
    </source>
</reference>
<feature type="region of interest" description="Disordered" evidence="1">
    <location>
        <begin position="1"/>
        <end position="43"/>
    </location>
</feature>
<evidence type="ECO:0000256" key="1">
    <source>
        <dbReference type="SAM" id="MobiDB-lite"/>
    </source>
</evidence>
<gene>
    <name evidence="2" type="ORF">EJD97_008171</name>
</gene>
<protein>
    <submittedName>
        <fullName evidence="2">Uncharacterized protein</fullName>
    </submittedName>
</protein>
<evidence type="ECO:0000313" key="2">
    <source>
        <dbReference type="EMBL" id="TMW81721.1"/>
    </source>
</evidence>
<sequence length="179" mass="20850">IATENTPKSKNKPSKQKRDAEKRRQNRLQERDKDYEHDGREESYNKFIMVDDNHGLDIFPLQAQYMTPPTNDPPDIRQQKGKLNNVPILDEYAVDNSEDEMDGDNHSIEEVEEDDETSKALIRAFSPHNDQTLEEEIQQVTQSKCLSPRGFHHEKFHFKKQDANIVTAGRPNTRLFSSR</sequence>
<organism evidence="2">
    <name type="scientific">Solanum chilense</name>
    <name type="common">Tomato</name>
    <name type="synonym">Lycopersicon chilense</name>
    <dbReference type="NCBI Taxonomy" id="4083"/>
    <lineage>
        <taxon>Eukaryota</taxon>
        <taxon>Viridiplantae</taxon>
        <taxon>Streptophyta</taxon>
        <taxon>Embryophyta</taxon>
        <taxon>Tracheophyta</taxon>
        <taxon>Spermatophyta</taxon>
        <taxon>Magnoliopsida</taxon>
        <taxon>eudicotyledons</taxon>
        <taxon>Gunneridae</taxon>
        <taxon>Pentapetalae</taxon>
        <taxon>asterids</taxon>
        <taxon>lamiids</taxon>
        <taxon>Solanales</taxon>
        <taxon>Solanaceae</taxon>
        <taxon>Solanoideae</taxon>
        <taxon>Solaneae</taxon>
        <taxon>Solanum</taxon>
        <taxon>Solanum subgen. Lycopersicon</taxon>
    </lineage>
</organism>
<dbReference type="EMBL" id="RXGB01022014">
    <property type="protein sequence ID" value="TMW81721.1"/>
    <property type="molecule type" value="Genomic_DNA"/>
</dbReference>
<feature type="region of interest" description="Disordered" evidence="1">
    <location>
        <begin position="67"/>
        <end position="86"/>
    </location>
</feature>
<accession>A0A6N2AKT6</accession>
<dbReference type="AlphaFoldDB" id="A0A6N2AKT6"/>
<name>A0A6N2AKT6_SOLCI</name>